<keyword evidence="3" id="KW-1185">Reference proteome</keyword>
<evidence type="ECO:0000313" key="2">
    <source>
        <dbReference type="EMBL" id="KAK2168823.1"/>
    </source>
</evidence>
<accession>A0AAD9KE55</accession>
<organism evidence="2 3">
    <name type="scientific">Paralvinella palmiformis</name>
    <dbReference type="NCBI Taxonomy" id="53620"/>
    <lineage>
        <taxon>Eukaryota</taxon>
        <taxon>Metazoa</taxon>
        <taxon>Spiralia</taxon>
        <taxon>Lophotrochozoa</taxon>
        <taxon>Annelida</taxon>
        <taxon>Polychaeta</taxon>
        <taxon>Sedentaria</taxon>
        <taxon>Canalipalpata</taxon>
        <taxon>Terebellida</taxon>
        <taxon>Terebelliformia</taxon>
        <taxon>Alvinellidae</taxon>
        <taxon>Paralvinella</taxon>
    </lineage>
</organism>
<gene>
    <name evidence="2" type="ORF">LSH36_14g12088</name>
</gene>
<dbReference type="InterPro" id="IPR011042">
    <property type="entry name" value="6-blade_b-propeller_TolB-like"/>
</dbReference>
<proteinExistence type="predicted"/>
<protein>
    <recommendedName>
        <fullName evidence="4">Tripartite motif-containing protein 2</fullName>
    </recommendedName>
</protein>
<dbReference type="EMBL" id="JAODUP010000014">
    <property type="protein sequence ID" value="KAK2168823.1"/>
    <property type="molecule type" value="Genomic_DNA"/>
</dbReference>
<dbReference type="SUPFAM" id="SSF101898">
    <property type="entry name" value="NHL repeat"/>
    <property type="match status" value="1"/>
</dbReference>
<feature type="region of interest" description="Disordered" evidence="1">
    <location>
        <begin position="21"/>
        <end position="47"/>
    </location>
</feature>
<dbReference type="AlphaFoldDB" id="A0AAD9KE55"/>
<evidence type="ECO:0008006" key="4">
    <source>
        <dbReference type="Google" id="ProtNLM"/>
    </source>
</evidence>
<dbReference type="Proteomes" id="UP001208570">
    <property type="component" value="Unassembled WGS sequence"/>
</dbReference>
<sequence length="556" mass="61996">MPQTFRDSGIEVDLDPLIEERESSTDCHSSEPVCTSDLHGSEGNRPGRVRSAIDLALSTQTVMTPRVVPSIAKKSSRALTIRDPSRPNISGPDSAGQSSKQYLLPYRFLTPSKVSLAKTIDDLFVSEKRSRENQQKRLALQPFLLSLIRGKHSLGHASSVVDQTGNIRDCRLSIDKSLVVGLKSNLSISIPVMEIRRRVISAARNDCFTKIPDLVFTMTPERHPETADGSTVTGTRDVWDAVYVYAYTPRHSCTHTLHIQDPDGYLYQDYTLDVIRNDPVLSFNDATFWPLAVAVDDSGTKRDQCIIYVAYRVHIAEFLSDGRYVKQLTSLKEGSYNQLALAARSNILAATVHSSVDTGSSSTRHHRIYVYHVLSGRKLYDIAADAPSVGSTARWLSVASVDDDHIMYADGRKLFEIDVRRVDVVTKLDLDDVGSVTRLCCRGGKYYLADSGSGEVKVYEARSGKRLSTIQIRSKDGHPVAGLRGLSVDKRGNVIICDCLTGLVWIYDERGQLLKEIRSEWEPIRWPLDIGLELDGDAYLYVVDHGNISIKKFRYL</sequence>
<comment type="caution">
    <text evidence="2">The sequence shown here is derived from an EMBL/GenBank/DDBJ whole genome shotgun (WGS) entry which is preliminary data.</text>
</comment>
<reference evidence="2" key="1">
    <citation type="journal article" date="2023" name="Mol. Biol. Evol.">
        <title>Third-Generation Sequencing Reveals the Adaptive Role of the Epigenome in Three Deep-Sea Polychaetes.</title>
        <authorList>
            <person name="Perez M."/>
            <person name="Aroh O."/>
            <person name="Sun Y."/>
            <person name="Lan Y."/>
            <person name="Juniper S.K."/>
            <person name="Young C.R."/>
            <person name="Angers B."/>
            <person name="Qian P.Y."/>
        </authorList>
    </citation>
    <scope>NUCLEOTIDE SEQUENCE</scope>
    <source>
        <strain evidence="2">P08H-3</strain>
    </source>
</reference>
<name>A0AAD9KE55_9ANNE</name>
<evidence type="ECO:0000313" key="3">
    <source>
        <dbReference type="Proteomes" id="UP001208570"/>
    </source>
</evidence>
<evidence type="ECO:0000256" key="1">
    <source>
        <dbReference type="SAM" id="MobiDB-lite"/>
    </source>
</evidence>
<dbReference type="Gene3D" id="2.120.10.30">
    <property type="entry name" value="TolB, C-terminal domain"/>
    <property type="match status" value="1"/>
</dbReference>
<feature type="region of interest" description="Disordered" evidence="1">
    <location>
        <begin position="78"/>
        <end position="98"/>
    </location>
</feature>